<dbReference type="GO" id="GO:0015628">
    <property type="term" value="P:protein secretion by the type II secretion system"/>
    <property type="evidence" value="ECO:0007669"/>
    <property type="project" value="InterPro"/>
</dbReference>
<dbReference type="EMBL" id="MFTN01000006">
    <property type="protein sequence ID" value="OGI63314.1"/>
    <property type="molecule type" value="Genomic_DNA"/>
</dbReference>
<evidence type="ECO:0000313" key="8">
    <source>
        <dbReference type="Proteomes" id="UP000177602"/>
    </source>
</evidence>
<comment type="caution">
    <text evidence="7">The sequence shown here is derived from an EMBL/GenBank/DDBJ whole genome shotgun (WGS) entry which is preliminary data.</text>
</comment>
<evidence type="ECO:0000313" key="7">
    <source>
        <dbReference type="EMBL" id="OGI63314.1"/>
    </source>
</evidence>
<evidence type="ECO:0000256" key="6">
    <source>
        <dbReference type="SAM" id="Phobius"/>
    </source>
</evidence>
<dbReference type="InterPro" id="IPR012902">
    <property type="entry name" value="N_methyl_site"/>
</dbReference>
<dbReference type="AlphaFoldDB" id="A0A1F6V1K4"/>
<dbReference type="GO" id="GO:0016020">
    <property type="term" value="C:membrane"/>
    <property type="evidence" value="ECO:0007669"/>
    <property type="project" value="UniProtKB-SubCell"/>
</dbReference>
<organism evidence="7 8">
    <name type="scientific">Candidatus Nomurabacteria bacterium RIFCSPHIGHO2_01_FULL_40_12</name>
    <dbReference type="NCBI Taxonomy" id="1801737"/>
    <lineage>
        <taxon>Bacteria</taxon>
        <taxon>Candidatus Nomuraibacteriota</taxon>
    </lineage>
</organism>
<evidence type="ECO:0000256" key="3">
    <source>
        <dbReference type="ARBA" id="ARBA00022692"/>
    </source>
</evidence>
<dbReference type="STRING" id="1801737.A2818_01205"/>
<keyword evidence="4 6" id="KW-1133">Transmembrane helix</keyword>
<evidence type="ECO:0000256" key="2">
    <source>
        <dbReference type="ARBA" id="ARBA00022481"/>
    </source>
</evidence>
<accession>A0A1F6V1K4</accession>
<dbReference type="Gene3D" id="3.30.700.10">
    <property type="entry name" value="Glycoprotein, Type 4 Pilin"/>
    <property type="match status" value="1"/>
</dbReference>
<dbReference type="GO" id="GO:0015627">
    <property type="term" value="C:type II protein secretion system complex"/>
    <property type="evidence" value="ECO:0007669"/>
    <property type="project" value="InterPro"/>
</dbReference>
<keyword evidence="2" id="KW-0488">Methylation</keyword>
<dbReference type="PANTHER" id="PTHR30093:SF44">
    <property type="entry name" value="TYPE II SECRETION SYSTEM CORE PROTEIN G"/>
    <property type="match status" value="1"/>
</dbReference>
<dbReference type="SUPFAM" id="SSF54523">
    <property type="entry name" value="Pili subunits"/>
    <property type="match status" value="1"/>
</dbReference>
<proteinExistence type="predicted"/>
<evidence type="ECO:0000256" key="1">
    <source>
        <dbReference type="ARBA" id="ARBA00004167"/>
    </source>
</evidence>
<dbReference type="PRINTS" id="PR00813">
    <property type="entry name" value="BCTERIALGSPG"/>
</dbReference>
<dbReference type="InterPro" id="IPR000983">
    <property type="entry name" value="Bac_GSPG_pilin"/>
</dbReference>
<evidence type="ECO:0008006" key="9">
    <source>
        <dbReference type="Google" id="ProtNLM"/>
    </source>
</evidence>
<dbReference type="InterPro" id="IPR045584">
    <property type="entry name" value="Pilin-like"/>
</dbReference>
<sequence>MNILQTKRGFTLIELLVVVAIVGVLTSITLGYLGDARKKGDDTSVKSNLHTLRAVGEIFYLDNGTSYLPSGVGISFGIAACPTYDANGTNMFSRNKNIADAVAAAVSKGIGSACYNGVDVWSVAVGLKLVPNSSWCVDSMGSAKLSLSDPISAINTGTFLCN</sequence>
<comment type="subcellular location">
    <subcellularLocation>
        <location evidence="1">Membrane</location>
        <topology evidence="1">Single-pass membrane protein</topology>
    </subcellularLocation>
</comment>
<evidence type="ECO:0000256" key="4">
    <source>
        <dbReference type="ARBA" id="ARBA00022989"/>
    </source>
</evidence>
<keyword evidence="5 6" id="KW-0472">Membrane</keyword>
<keyword evidence="3 6" id="KW-0812">Transmembrane</keyword>
<reference evidence="7 8" key="1">
    <citation type="journal article" date="2016" name="Nat. Commun.">
        <title>Thousands of microbial genomes shed light on interconnected biogeochemical processes in an aquifer system.</title>
        <authorList>
            <person name="Anantharaman K."/>
            <person name="Brown C.T."/>
            <person name="Hug L.A."/>
            <person name="Sharon I."/>
            <person name="Castelle C.J."/>
            <person name="Probst A.J."/>
            <person name="Thomas B.C."/>
            <person name="Singh A."/>
            <person name="Wilkins M.J."/>
            <person name="Karaoz U."/>
            <person name="Brodie E.L."/>
            <person name="Williams K.H."/>
            <person name="Hubbard S.S."/>
            <person name="Banfield J.F."/>
        </authorList>
    </citation>
    <scope>NUCLEOTIDE SEQUENCE [LARGE SCALE GENOMIC DNA]</scope>
</reference>
<dbReference type="NCBIfam" id="TIGR02532">
    <property type="entry name" value="IV_pilin_GFxxxE"/>
    <property type="match status" value="1"/>
</dbReference>
<dbReference type="Proteomes" id="UP000177602">
    <property type="component" value="Unassembled WGS sequence"/>
</dbReference>
<name>A0A1F6V1K4_9BACT</name>
<feature type="transmembrane region" description="Helical" evidence="6">
    <location>
        <begin position="12"/>
        <end position="34"/>
    </location>
</feature>
<gene>
    <name evidence="7" type="ORF">A2818_01205</name>
</gene>
<protein>
    <recommendedName>
        <fullName evidence="9">Type II secretion system protein GspG C-terminal domain-containing protein</fullName>
    </recommendedName>
</protein>
<dbReference type="PROSITE" id="PS00409">
    <property type="entry name" value="PROKAR_NTER_METHYL"/>
    <property type="match status" value="1"/>
</dbReference>
<dbReference type="PANTHER" id="PTHR30093">
    <property type="entry name" value="GENERAL SECRETION PATHWAY PROTEIN G"/>
    <property type="match status" value="1"/>
</dbReference>
<evidence type="ECO:0000256" key="5">
    <source>
        <dbReference type="ARBA" id="ARBA00023136"/>
    </source>
</evidence>
<dbReference type="Pfam" id="PF07963">
    <property type="entry name" value="N_methyl"/>
    <property type="match status" value="1"/>
</dbReference>